<name>A0A238KXW6_9RHOB</name>
<dbReference type="RefSeq" id="WP_141468150.1">
    <property type="nucleotide sequence ID" value="NZ_FXYH01000014.1"/>
</dbReference>
<reference evidence="2 3" key="1">
    <citation type="submission" date="2017-05" db="EMBL/GenBank/DDBJ databases">
        <authorList>
            <person name="Song R."/>
            <person name="Chenine A.L."/>
            <person name="Ruprecht R.M."/>
        </authorList>
    </citation>
    <scope>NUCLEOTIDE SEQUENCE [LARGE SCALE GENOMIC DNA]</scope>
    <source>
        <strain evidence="2 3">CECT 8663</strain>
    </source>
</reference>
<keyword evidence="1" id="KW-0732">Signal</keyword>
<evidence type="ECO:0000313" key="2">
    <source>
        <dbReference type="EMBL" id="SMX47052.1"/>
    </source>
</evidence>
<dbReference type="AlphaFoldDB" id="A0A238KXW6"/>
<protein>
    <submittedName>
        <fullName evidence="2">Uncharacterized protein</fullName>
    </submittedName>
</protein>
<feature type="chain" id="PRO_5012240886" evidence="1">
    <location>
        <begin position="28"/>
        <end position="175"/>
    </location>
</feature>
<organism evidence="2 3">
    <name type="scientific">Pelagimonas varians</name>
    <dbReference type="NCBI Taxonomy" id="696760"/>
    <lineage>
        <taxon>Bacteria</taxon>
        <taxon>Pseudomonadati</taxon>
        <taxon>Pseudomonadota</taxon>
        <taxon>Alphaproteobacteria</taxon>
        <taxon>Rhodobacterales</taxon>
        <taxon>Roseobacteraceae</taxon>
        <taxon>Pelagimonas</taxon>
    </lineage>
</organism>
<sequence length="175" mass="18879">MNFPISKSLLYAAVGTFLFASAEPVQAQNYGLADLTFQIRVKVEGNVAAINSGIDVRCSIHTVSAVHGDISRVQTVNILPPGQVFSPQTPDGFIELDVTLKDWAYWEHRSDGTRVEHPWYCDVFPTEQGASPGFTVANPPYTAIAPADAGTCTRATGVVSSDGSQKDIIRRCPPL</sequence>
<evidence type="ECO:0000256" key="1">
    <source>
        <dbReference type="SAM" id="SignalP"/>
    </source>
</evidence>
<dbReference type="EMBL" id="FXYH01000014">
    <property type="protein sequence ID" value="SMX47052.1"/>
    <property type="molecule type" value="Genomic_DNA"/>
</dbReference>
<dbReference type="Proteomes" id="UP000220836">
    <property type="component" value="Unassembled WGS sequence"/>
</dbReference>
<feature type="signal peptide" evidence="1">
    <location>
        <begin position="1"/>
        <end position="27"/>
    </location>
</feature>
<evidence type="ECO:0000313" key="3">
    <source>
        <dbReference type="Proteomes" id="UP000220836"/>
    </source>
</evidence>
<accession>A0A238KXW6</accession>
<keyword evidence="3" id="KW-1185">Reference proteome</keyword>
<gene>
    <name evidence="2" type="ORF">PEV8663_03457</name>
</gene>
<proteinExistence type="predicted"/>